<proteinExistence type="predicted"/>
<accession>A0A9N7URJ1</accession>
<sequence length="126" mass="13735">MIPPPSQRISIRRLVLMLLLLVLMLLVLMLLVLMLLLLVLMLFKSSQLPNILHSLGVTSYVKAPEKGGGGVSSITGAPRGFVLLLPPGPRFSERGGVHALELMMEGGDYRLLLLLPTLPSVPWESD</sequence>
<evidence type="ECO:0000256" key="1">
    <source>
        <dbReference type="SAM" id="Phobius"/>
    </source>
</evidence>
<evidence type="ECO:0000313" key="3">
    <source>
        <dbReference type="Proteomes" id="UP001153269"/>
    </source>
</evidence>
<dbReference type="EMBL" id="CADEAL010001719">
    <property type="protein sequence ID" value="CAB1434976.1"/>
    <property type="molecule type" value="Genomic_DNA"/>
</dbReference>
<protein>
    <submittedName>
        <fullName evidence="2">Uncharacterized protein</fullName>
    </submittedName>
</protein>
<gene>
    <name evidence="2" type="ORF">PLEPLA_LOCUS23076</name>
</gene>
<dbReference type="Proteomes" id="UP001153269">
    <property type="component" value="Unassembled WGS sequence"/>
</dbReference>
<name>A0A9N7URJ1_PLEPL</name>
<keyword evidence="3" id="KW-1185">Reference proteome</keyword>
<feature type="transmembrane region" description="Helical" evidence="1">
    <location>
        <begin position="14"/>
        <end position="43"/>
    </location>
</feature>
<keyword evidence="1" id="KW-1133">Transmembrane helix</keyword>
<reference evidence="2" key="1">
    <citation type="submission" date="2020-03" db="EMBL/GenBank/DDBJ databases">
        <authorList>
            <person name="Weist P."/>
        </authorList>
    </citation>
    <scope>NUCLEOTIDE SEQUENCE</scope>
</reference>
<keyword evidence="1" id="KW-0472">Membrane</keyword>
<dbReference type="AlphaFoldDB" id="A0A9N7URJ1"/>
<evidence type="ECO:0000313" key="2">
    <source>
        <dbReference type="EMBL" id="CAB1434976.1"/>
    </source>
</evidence>
<keyword evidence="1" id="KW-0812">Transmembrane</keyword>
<organism evidence="2 3">
    <name type="scientific">Pleuronectes platessa</name>
    <name type="common">European plaice</name>
    <dbReference type="NCBI Taxonomy" id="8262"/>
    <lineage>
        <taxon>Eukaryota</taxon>
        <taxon>Metazoa</taxon>
        <taxon>Chordata</taxon>
        <taxon>Craniata</taxon>
        <taxon>Vertebrata</taxon>
        <taxon>Euteleostomi</taxon>
        <taxon>Actinopterygii</taxon>
        <taxon>Neopterygii</taxon>
        <taxon>Teleostei</taxon>
        <taxon>Neoteleostei</taxon>
        <taxon>Acanthomorphata</taxon>
        <taxon>Carangaria</taxon>
        <taxon>Pleuronectiformes</taxon>
        <taxon>Pleuronectoidei</taxon>
        <taxon>Pleuronectidae</taxon>
        <taxon>Pleuronectes</taxon>
    </lineage>
</organism>
<comment type="caution">
    <text evidence="2">The sequence shown here is derived from an EMBL/GenBank/DDBJ whole genome shotgun (WGS) entry which is preliminary data.</text>
</comment>